<feature type="chain" id="PRO_5038743030" description="Lipoprotein" evidence="2">
    <location>
        <begin position="29"/>
        <end position="330"/>
    </location>
</feature>
<dbReference type="PROSITE" id="PS51257">
    <property type="entry name" value="PROKAR_LIPOPROTEIN"/>
    <property type="match status" value="1"/>
</dbReference>
<keyword evidence="2" id="KW-0732">Signal</keyword>
<sequence>MRACRRGRARLHGAGRAALGALLLVGFAGCGTDTSTEPVPSPGEAGEAGDVPTPGPLEVYLGDAVGARTQREVAAELAQTEEAIAACMATEGFEYTPVVMVPGSFEASDDPLRGTRAFAEAYGYGLWRQPEIEPGQYTYMLDTSANTAYRESLSPEAQQAYDVALLGQPTDLGDGQVSYDGTGCTARAELRDGAEAEYLRGVQEEVADYLQSLWEGDDPRLAEVDAAWASCMRDAGYDDDSPQAAESRLLDEMLAVFEAAPDAPVAAGRVDAGAEAERRVALADQDCRDATDWSARRRAVEHELQREYLDAHRADLDALVAALGGTGVLD</sequence>
<reference evidence="3 4" key="1">
    <citation type="submission" date="2019-07" db="EMBL/GenBank/DDBJ databases">
        <title>Whole genome shotgun sequence of Actinotalea fermentans NBRC 105374.</title>
        <authorList>
            <person name="Hosoyama A."/>
            <person name="Uohara A."/>
            <person name="Ohji S."/>
            <person name="Ichikawa N."/>
        </authorList>
    </citation>
    <scope>NUCLEOTIDE SEQUENCE [LARGE SCALE GENOMIC DNA]</scope>
    <source>
        <strain evidence="3 4">NBRC 105374</strain>
    </source>
</reference>
<evidence type="ECO:0000256" key="1">
    <source>
        <dbReference type="SAM" id="MobiDB-lite"/>
    </source>
</evidence>
<dbReference type="EMBL" id="BJYK01000005">
    <property type="protein sequence ID" value="GEN80086.1"/>
    <property type="molecule type" value="Genomic_DNA"/>
</dbReference>
<dbReference type="AlphaFoldDB" id="A0A511YY88"/>
<feature type="region of interest" description="Disordered" evidence="1">
    <location>
        <begin position="33"/>
        <end position="54"/>
    </location>
</feature>
<evidence type="ECO:0000313" key="4">
    <source>
        <dbReference type="Proteomes" id="UP000321484"/>
    </source>
</evidence>
<gene>
    <name evidence="3" type="ORF">AFE02nite_18200</name>
</gene>
<keyword evidence="4" id="KW-1185">Reference proteome</keyword>
<evidence type="ECO:0000313" key="3">
    <source>
        <dbReference type="EMBL" id="GEN80086.1"/>
    </source>
</evidence>
<protein>
    <recommendedName>
        <fullName evidence="5">Lipoprotein</fullName>
    </recommendedName>
</protein>
<proteinExistence type="predicted"/>
<name>A0A511YY88_9CELL</name>
<dbReference type="Proteomes" id="UP000321484">
    <property type="component" value="Unassembled WGS sequence"/>
</dbReference>
<evidence type="ECO:0000256" key="2">
    <source>
        <dbReference type="SAM" id="SignalP"/>
    </source>
</evidence>
<comment type="caution">
    <text evidence="3">The sequence shown here is derived from an EMBL/GenBank/DDBJ whole genome shotgun (WGS) entry which is preliminary data.</text>
</comment>
<evidence type="ECO:0008006" key="5">
    <source>
        <dbReference type="Google" id="ProtNLM"/>
    </source>
</evidence>
<organism evidence="3 4">
    <name type="scientific">Actinotalea fermentans</name>
    <dbReference type="NCBI Taxonomy" id="43671"/>
    <lineage>
        <taxon>Bacteria</taxon>
        <taxon>Bacillati</taxon>
        <taxon>Actinomycetota</taxon>
        <taxon>Actinomycetes</taxon>
        <taxon>Micrococcales</taxon>
        <taxon>Cellulomonadaceae</taxon>
        <taxon>Actinotalea</taxon>
    </lineage>
</organism>
<accession>A0A511YY88</accession>
<feature type="signal peptide" evidence="2">
    <location>
        <begin position="1"/>
        <end position="28"/>
    </location>
</feature>